<reference evidence="3" key="2">
    <citation type="submission" date="2021-04" db="EMBL/GenBank/DDBJ databases">
        <authorList>
            <person name="Gilroy R."/>
        </authorList>
    </citation>
    <scope>NUCLEOTIDE SEQUENCE</scope>
    <source>
        <strain evidence="3">CHK118-2852</strain>
    </source>
</reference>
<evidence type="ECO:0000256" key="1">
    <source>
        <dbReference type="SAM" id="Phobius"/>
    </source>
</evidence>
<dbReference type="InterPro" id="IPR050640">
    <property type="entry name" value="Bact_2-comp_sensor_kinase"/>
</dbReference>
<organism evidence="3 4">
    <name type="scientific">Candidatus Bacteroides merdavium</name>
    <dbReference type="NCBI Taxonomy" id="2838472"/>
    <lineage>
        <taxon>Bacteria</taxon>
        <taxon>Pseudomonadati</taxon>
        <taxon>Bacteroidota</taxon>
        <taxon>Bacteroidia</taxon>
        <taxon>Bacteroidales</taxon>
        <taxon>Bacteroidaceae</taxon>
        <taxon>Bacteroides</taxon>
    </lineage>
</organism>
<protein>
    <submittedName>
        <fullName evidence="3">Histidine kinase</fullName>
    </submittedName>
</protein>
<comment type="caution">
    <text evidence="3">The sequence shown here is derived from an EMBL/GenBank/DDBJ whole genome shotgun (WGS) entry which is preliminary data.</text>
</comment>
<keyword evidence="3" id="KW-0418">Kinase</keyword>
<feature type="transmembrane region" description="Helical" evidence="1">
    <location>
        <begin position="78"/>
        <end position="97"/>
    </location>
</feature>
<dbReference type="Pfam" id="PF06580">
    <property type="entry name" value="His_kinase"/>
    <property type="match status" value="1"/>
</dbReference>
<dbReference type="GO" id="GO:0016020">
    <property type="term" value="C:membrane"/>
    <property type="evidence" value="ECO:0007669"/>
    <property type="project" value="InterPro"/>
</dbReference>
<proteinExistence type="predicted"/>
<dbReference type="AlphaFoldDB" id="A0A9D2GXR2"/>
<name>A0A9D2GXR2_9BACE</name>
<keyword evidence="1" id="KW-0812">Transmembrane</keyword>
<gene>
    <name evidence="3" type="ORF">H9807_04065</name>
</gene>
<dbReference type="Gene3D" id="3.30.565.10">
    <property type="entry name" value="Histidine kinase-like ATPase, C-terminal domain"/>
    <property type="match status" value="1"/>
</dbReference>
<evidence type="ECO:0000313" key="3">
    <source>
        <dbReference type="EMBL" id="HIZ91277.1"/>
    </source>
</evidence>
<keyword evidence="3" id="KW-0808">Transferase</keyword>
<feature type="domain" description="Signal transduction histidine kinase internal region" evidence="2">
    <location>
        <begin position="163"/>
        <end position="240"/>
    </location>
</feature>
<evidence type="ECO:0000259" key="2">
    <source>
        <dbReference type="Pfam" id="PF06580"/>
    </source>
</evidence>
<dbReference type="PANTHER" id="PTHR34220:SF7">
    <property type="entry name" value="SENSOR HISTIDINE KINASE YPDA"/>
    <property type="match status" value="1"/>
</dbReference>
<dbReference type="GO" id="GO:0000155">
    <property type="term" value="F:phosphorelay sensor kinase activity"/>
    <property type="evidence" value="ECO:0007669"/>
    <property type="project" value="InterPro"/>
</dbReference>
<dbReference type="PANTHER" id="PTHR34220">
    <property type="entry name" value="SENSOR HISTIDINE KINASE YPDA"/>
    <property type="match status" value="1"/>
</dbReference>
<dbReference type="InterPro" id="IPR036890">
    <property type="entry name" value="HATPase_C_sf"/>
</dbReference>
<feature type="transmembrane region" description="Helical" evidence="1">
    <location>
        <begin position="12"/>
        <end position="32"/>
    </location>
</feature>
<feature type="transmembrane region" description="Helical" evidence="1">
    <location>
        <begin position="120"/>
        <end position="140"/>
    </location>
</feature>
<dbReference type="SUPFAM" id="SSF55874">
    <property type="entry name" value="ATPase domain of HSP90 chaperone/DNA topoisomerase II/histidine kinase"/>
    <property type="match status" value="1"/>
</dbReference>
<keyword evidence="1" id="KW-0472">Membrane</keyword>
<evidence type="ECO:0000313" key="4">
    <source>
        <dbReference type="Proteomes" id="UP000824108"/>
    </source>
</evidence>
<keyword evidence="1" id="KW-1133">Transmembrane helix</keyword>
<reference evidence="3" key="1">
    <citation type="journal article" date="2021" name="PeerJ">
        <title>Extensive microbial diversity within the chicken gut microbiome revealed by metagenomics and culture.</title>
        <authorList>
            <person name="Gilroy R."/>
            <person name="Ravi A."/>
            <person name="Getino M."/>
            <person name="Pursley I."/>
            <person name="Horton D.L."/>
            <person name="Alikhan N.F."/>
            <person name="Baker D."/>
            <person name="Gharbi K."/>
            <person name="Hall N."/>
            <person name="Watson M."/>
            <person name="Adriaenssens E.M."/>
            <person name="Foster-Nyarko E."/>
            <person name="Jarju S."/>
            <person name="Secka A."/>
            <person name="Antonio M."/>
            <person name="Oren A."/>
            <person name="Chaudhuri R.R."/>
            <person name="La Ragione R."/>
            <person name="Hildebrand F."/>
            <person name="Pallen M.J."/>
        </authorList>
    </citation>
    <scope>NUCLEOTIDE SEQUENCE</scope>
    <source>
        <strain evidence="3">CHK118-2852</strain>
    </source>
</reference>
<dbReference type="InterPro" id="IPR010559">
    <property type="entry name" value="Sig_transdc_His_kin_internal"/>
</dbReference>
<dbReference type="EMBL" id="DXAV01000035">
    <property type="protein sequence ID" value="HIZ91277.1"/>
    <property type="molecule type" value="Genomic_DNA"/>
</dbReference>
<accession>A0A9D2GXR2</accession>
<dbReference type="Proteomes" id="UP000824108">
    <property type="component" value="Unassembled WGS sequence"/>
</dbReference>
<sequence length="365" mass="42615">MKRNLSQRPYLVEVLTHIIGWGIVFGFPFLIMSRSGFNITWPEYLRHGCIIPLSFLIIFYLNYCLFIPRYLFRNHIKIYLLMNAICILLIASGSHYWQEFIIAHPDTVRPMRRPDGPPKWIFFLRDVFSMILTVGLSAAIRMSRRWTANEAARHEAEQQRTEAELKNLRNQLNPHFLLNTLNNIYALIAFDTDKAQQAVQELSRLLRHVLYDNQQNLVPLNKEMDFIRNYIALMRIRLASNVMVETYFDISPEDRTEIAPLIFISLIENAFKHGISPTEPSYIRIRFSQTGNRVTCEIANSYHPKTQTDKSGSGIGLEQVRRRLELSYPGHYTWQQGLDKTGKEYRSTLTIDCNSTPELQKQITI</sequence>
<feature type="transmembrane region" description="Helical" evidence="1">
    <location>
        <begin position="44"/>
        <end position="66"/>
    </location>
</feature>